<evidence type="ECO:0000256" key="2">
    <source>
        <dbReference type="ARBA" id="ARBA00023125"/>
    </source>
</evidence>
<feature type="domain" description="HTH tetR-type" evidence="6">
    <location>
        <begin position="30"/>
        <end position="90"/>
    </location>
</feature>
<dbReference type="SUPFAM" id="SSF46689">
    <property type="entry name" value="Homeodomain-like"/>
    <property type="match status" value="1"/>
</dbReference>
<dbReference type="PRINTS" id="PR00455">
    <property type="entry name" value="HTHTETR"/>
</dbReference>
<dbReference type="PANTHER" id="PTHR30055:SF234">
    <property type="entry name" value="HTH-TYPE TRANSCRIPTIONAL REGULATOR BETI"/>
    <property type="match status" value="1"/>
</dbReference>
<dbReference type="GO" id="GO:0003700">
    <property type="term" value="F:DNA-binding transcription factor activity"/>
    <property type="evidence" value="ECO:0007669"/>
    <property type="project" value="TreeGrafter"/>
</dbReference>
<dbReference type="EMBL" id="FPJO01000002">
    <property type="protein sequence ID" value="SFX35556.1"/>
    <property type="molecule type" value="Genomic_DNA"/>
</dbReference>
<dbReference type="STRING" id="1893.SAMN02787144_1002413"/>
<dbReference type="InterPro" id="IPR041347">
    <property type="entry name" value="MftR_C"/>
</dbReference>
<proteinExistence type="predicted"/>
<protein>
    <submittedName>
        <fullName evidence="7">Transcriptional regulator, TetR family</fullName>
    </submittedName>
</protein>
<reference evidence="7 8" key="1">
    <citation type="submission" date="2016-11" db="EMBL/GenBank/DDBJ databases">
        <authorList>
            <person name="Jaros S."/>
            <person name="Januszkiewicz K."/>
            <person name="Wedrychowicz H."/>
        </authorList>
    </citation>
    <scope>NUCLEOTIDE SEQUENCE [LARGE SCALE GENOMIC DNA]</scope>
    <source>
        <strain evidence="7 8">OK807</strain>
    </source>
</reference>
<dbReference type="InterPro" id="IPR009057">
    <property type="entry name" value="Homeodomain-like_sf"/>
</dbReference>
<accession>A0A1K1WEY5</accession>
<name>A0A1K1WEY5_STRAR</name>
<gene>
    <name evidence="7" type="ORF">SAMN02787144_1002413</name>
</gene>
<feature type="DNA-binding region" description="H-T-H motif" evidence="4">
    <location>
        <begin position="53"/>
        <end position="72"/>
    </location>
</feature>
<dbReference type="InterPro" id="IPR050109">
    <property type="entry name" value="HTH-type_TetR-like_transc_reg"/>
</dbReference>
<evidence type="ECO:0000313" key="7">
    <source>
        <dbReference type="EMBL" id="SFX35556.1"/>
    </source>
</evidence>
<feature type="region of interest" description="Disordered" evidence="5">
    <location>
        <begin position="1"/>
        <end position="22"/>
    </location>
</feature>
<evidence type="ECO:0000256" key="3">
    <source>
        <dbReference type="ARBA" id="ARBA00023163"/>
    </source>
</evidence>
<sequence length="213" mass="23032">MTTMAATSRTPSVSVPGTPPQLGLRERKKLRTRTAIRRATYRLIAEQGYDATTVEQIAEAAEVSPSTVFRYFPAKEDIVLTDEYDQALAAALRARPAGEPPLESIRQVLTGTLAAFLATGERELRQRTRLMVEVPAIRVRMAESMAGTAKELAGVLAARSGRAPDDLAVRVFVAAVLSALREVTLYWGEHGQKGDLVAMIDEALDTLEGGPAL</sequence>
<dbReference type="InterPro" id="IPR001647">
    <property type="entry name" value="HTH_TetR"/>
</dbReference>
<evidence type="ECO:0000313" key="8">
    <source>
        <dbReference type="Proteomes" id="UP000181909"/>
    </source>
</evidence>
<keyword evidence="3" id="KW-0804">Transcription</keyword>
<evidence type="ECO:0000256" key="5">
    <source>
        <dbReference type="SAM" id="MobiDB-lite"/>
    </source>
</evidence>
<evidence type="ECO:0000256" key="4">
    <source>
        <dbReference type="PROSITE-ProRule" id="PRU00335"/>
    </source>
</evidence>
<organism evidence="7 8">
    <name type="scientific">Streptomyces atratus</name>
    <dbReference type="NCBI Taxonomy" id="1893"/>
    <lineage>
        <taxon>Bacteria</taxon>
        <taxon>Bacillati</taxon>
        <taxon>Actinomycetota</taxon>
        <taxon>Actinomycetes</taxon>
        <taxon>Kitasatosporales</taxon>
        <taxon>Streptomycetaceae</taxon>
        <taxon>Streptomyces</taxon>
    </lineage>
</organism>
<dbReference type="Gene3D" id="1.10.357.10">
    <property type="entry name" value="Tetracycline Repressor, domain 2"/>
    <property type="match status" value="1"/>
</dbReference>
<evidence type="ECO:0000256" key="1">
    <source>
        <dbReference type="ARBA" id="ARBA00023015"/>
    </source>
</evidence>
<dbReference type="Proteomes" id="UP000181909">
    <property type="component" value="Unassembled WGS sequence"/>
</dbReference>
<feature type="compositionally biased region" description="Polar residues" evidence="5">
    <location>
        <begin position="1"/>
        <end position="15"/>
    </location>
</feature>
<dbReference type="PANTHER" id="PTHR30055">
    <property type="entry name" value="HTH-TYPE TRANSCRIPTIONAL REGULATOR RUTR"/>
    <property type="match status" value="1"/>
</dbReference>
<dbReference type="GO" id="GO:0000976">
    <property type="term" value="F:transcription cis-regulatory region binding"/>
    <property type="evidence" value="ECO:0007669"/>
    <property type="project" value="TreeGrafter"/>
</dbReference>
<dbReference type="AlphaFoldDB" id="A0A1K1WEY5"/>
<keyword evidence="2 4" id="KW-0238">DNA-binding</keyword>
<keyword evidence="1" id="KW-0805">Transcription regulation</keyword>
<dbReference type="Pfam" id="PF17754">
    <property type="entry name" value="TetR_C_14"/>
    <property type="match status" value="1"/>
</dbReference>
<evidence type="ECO:0000259" key="6">
    <source>
        <dbReference type="PROSITE" id="PS50977"/>
    </source>
</evidence>
<dbReference type="PROSITE" id="PS50977">
    <property type="entry name" value="HTH_TETR_2"/>
    <property type="match status" value="1"/>
</dbReference>
<dbReference type="Pfam" id="PF00440">
    <property type="entry name" value="TetR_N"/>
    <property type="match status" value="1"/>
</dbReference>
<dbReference type="Gene3D" id="1.10.10.60">
    <property type="entry name" value="Homeodomain-like"/>
    <property type="match status" value="1"/>
</dbReference>